<keyword evidence="2" id="KW-0812">Transmembrane</keyword>
<evidence type="ECO:0000256" key="2">
    <source>
        <dbReference type="SAM" id="Phobius"/>
    </source>
</evidence>
<feature type="region of interest" description="Disordered" evidence="1">
    <location>
        <begin position="43"/>
        <end position="72"/>
    </location>
</feature>
<comment type="caution">
    <text evidence="3">The sequence shown here is derived from an EMBL/GenBank/DDBJ whole genome shotgun (WGS) entry which is preliminary data.</text>
</comment>
<dbReference type="RefSeq" id="WP_132619439.1">
    <property type="nucleotide sequence ID" value="NZ_SMKV01000003.1"/>
</dbReference>
<name>A0A4V2Y8H2_9PSEU</name>
<proteinExistence type="predicted"/>
<protein>
    <submittedName>
        <fullName evidence="3">Uncharacterized protein</fullName>
    </submittedName>
</protein>
<dbReference type="OrthoDB" id="3696421at2"/>
<gene>
    <name evidence="3" type="ORF">E1161_03360</name>
</gene>
<feature type="transmembrane region" description="Helical" evidence="2">
    <location>
        <begin position="6"/>
        <end position="23"/>
    </location>
</feature>
<dbReference type="InterPro" id="IPR053779">
    <property type="entry name" value="GlpR"/>
</dbReference>
<reference evidence="3 4" key="1">
    <citation type="submission" date="2019-03" db="EMBL/GenBank/DDBJ databases">
        <title>Draft genome sequences of novel Actinobacteria.</title>
        <authorList>
            <person name="Sahin N."/>
            <person name="Ay H."/>
            <person name="Saygin H."/>
        </authorList>
    </citation>
    <scope>NUCLEOTIDE SEQUENCE [LARGE SCALE GENOMIC DNA]</scope>
    <source>
        <strain evidence="3 4">16K404</strain>
    </source>
</reference>
<dbReference type="AlphaFoldDB" id="A0A4V2Y8H2"/>
<keyword evidence="2" id="KW-0472">Membrane</keyword>
<accession>A0A4V2Y8H2</accession>
<feature type="transmembrane region" description="Helical" evidence="2">
    <location>
        <begin position="126"/>
        <end position="143"/>
    </location>
</feature>
<sequence length="290" mass="33125">MPSSLIFAALAAAWLVVLVPMFARRRQEVSKTTDSALAARVVRRGSDRRPARSEAATTDRVEVGMPEPGLDVDEQDETFEEHDEDWRPVNSEDVRAGRRYRPGRGGYDPEAAALVARAKYARRQRIVLTMLLLAVTTGLLAALLWPVLWWGHAVVDLSLVGYLTYLRRQVRIEEGIRARRLARINGERDDVEPEEDEVDYDERDDSRRDDLDDDYDYTGDPEFDELGEFIEDYEDEVAEGRRPDPVPAQDRAADIRPVVPGVRVEIDDEDPVFDELDERAWEPYRRAAGE</sequence>
<organism evidence="3 4">
    <name type="scientific">Saccharopolyspora aridisoli</name>
    <dbReference type="NCBI Taxonomy" id="2530385"/>
    <lineage>
        <taxon>Bacteria</taxon>
        <taxon>Bacillati</taxon>
        <taxon>Actinomycetota</taxon>
        <taxon>Actinomycetes</taxon>
        <taxon>Pseudonocardiales</taxon>
        <taxon>Pseudonocardiaceae</taxon>
        <taxon>Saccharopolyspora</taxon>
    </lineage>
</organism>
<keyword evidence="4" id="KW-1185">Reference proteome</keyword>
<dbReference type="Proteomes" id="UP000294744">
    <property type="component" value="Unassembled WGS sequence"/>
</dbReference>
<feature type="compositionally biased region" description="Acidic residues" evidence="1">
    <location>
        <begin position="211"/>
        <end position="224"/>
    </location>
</feature>
<evidence type="ECO:0000256" key="1">
    <source>
        <dbReference type="SAM" id="MobiDB-lite"/>
    </source>
</evidence>
<feature type="compositionally biased region" description="Acidic residues" evidence="1">
    <location>
        <begin position="189"/>
        <end position="203"/>
    </location>
</feature>
<evidence type="ECO:0000313" key="3">
    <source>
        <dbReference type="EMBL" id="TDC95835.1"/>
    </source>
</evidence>
<dbReference type="NCBIfam" id="NF045516">
    <property type="entry name" value="GlpR"/>
    <property type="match status" value="1"/>
</dbReference>
<dbReference type="EMBL" id="SMKV01000003">
    <property type="protein sequence ID" value="TDC95835.1"/>
    <property type="molecule type" value="Genomic_DNA"/>
</dbReference>
<keyword evidence="2" id="KW-1133">Transmembrane helix</keyword>
<feature type="region of interest" description="Disordered" evidence="1">
    <location>
        <begin position="235"/>
        <end position="254"/>
    </location>
</feature>
<feature type="region of interest" description="Disordered" evidence="1">
    <location>
        <begin position="188"/>
        <end position="224"/>
    </location>
</feature>
<feature type="compositionally biased region" description="Basic and acidic residues" evidence="1">
    <location>
        <begin position="44"/>
        <end position="62"/>
    </location>
</feature>
<evidence type="ECO:0000313" key="4">
    <source>
        <dbReference type="Proteomes" id="UP000294744"/>
    </source>
</evidence>